<dbReference type="EMBL" id="MN740004">
    <property type="protein sequence ID" value="QHT82857.1"/>
    <property type="molecule type" value="Genomic_DNA"/>
</dbReference>
<organism evidence="1">
    <name type="scientific">viral metagenome</name>
    <dbReference type="NCBI Taxonomy" id="1070528"/>
    <lineage>
        <taxon>unclassified sequences</taxon>
        <taxon>metagenomes</taxon>
        <taxon>organismal metagenomes</taxon>
    </lineage>
</organism>
<accession>A0A6C0HR89</accession>
<reference evidence="1" key="1">
    <citation type="journal article" date="2020" name="Nature">
        <title>Giant virus diversity and host interactions through global metagenomics.</title>
        <authorList>
            <person name="Schulz F."/>
            <person name="Roux S."/>
            <person name="Paez-Espino D."/>
            <person name="Jungbluth S."/>
            <person name="Walsh D.A."/>
            <person name="Denef V.J."/>
            <person name="McMahon K.D."/>
            <person name="Konstantinidis K.T."/>
            <person name="Eloe-Fadrosh E.A."/>
            <person name="Kyrpides N.C."/>
            <person name="Woyke T."/>
        </authorList>
    </citation>
    <scope>NUCLEOTIDE SEQUENCE</scope>
    <source>
        <strain evidence="1">GVMAG-M-3300023184-165</strain>
    </source>
</reference>
<dbReference type="AlphaFoldDB" id="A0A6C0HR89"/>
<sequence>MQVYEINLADRDNYLTQIENQIQAKRNLLLEKRKTLESTVSQNQFLEGVKNDYQRYHNYIIKQNEDQMRAMNILNQYLGDIMVSGKLTEKDINNTRHEQNSILKEMDNIKSNLDEIIKQ</sequence>
<name>A0A6C0HR89_9ZZZZ</name>
<proteinExistence type="predicted"/>
<protein>
    <submittedName>
        <fullName evidence="1">Uncharacterized protein</fullName>
    </submittedName>
</protein>
<evidence type="ECO:0000313" key="1">
    <source>
        <dbReference type="EMBL" id="QHT82857.1"/>
    </source>
</evidence>